<comment type="caution">
    <text evidence="1">The sequence shown here is derived from an EMBL/GenBank/DDBJ whole genome shotgun (WGS) entry which is preliminary data.</text>
</comment>
<accession>A0A5B7I4Y4</accession>
<dbReference type="EMBL" id="VSRR010051581">
    <property type="protein sequence ID" value="MPC79610.1"/>
    <property type="molecule type" value="Genomic_DNA"/>
</dbReference>
<dbReference type="AlphaFoldDB" id="A0A5B7I4Y4"/>
<protein>
    <submittedName>
        <fullName evidence="1">Uncharacterized protein</fullName>
    </submittedName>
</protein>
<gene>
    <name evidence="1" type="ORF">E2C01_074146</name>
</gene>
<organism evidence="1 2">
    <name type="scientific">Portunus trituberculatus</name>
    <name type="common">Swimming crab</name>
    <name type="synonym">Neptunus trituberculatus</name>
    <dbReference type="NCBI Taxonomy" id="210409"/>
    <lineage>
        <taxon>Eukaryota</taxon>
        <taxon>Metazoa</taxon>
        <taxon>Ecdysozoa</taxon>
        <taxon>Arthropoda</taxon>
        <taxon>Crustacea</taxon>
        <taxon>Multicrustacea</taxon>
        <taxon>Malacostraca</taxon>
        <taxon>Eumalacostraca</taxon>
        <taxon>Eucarida</taxon>
        <taxon>Decapoda</taxon>
        <taxon>Pleocyemata</taxon>
        <taxon>Brachyura</taxon>
        <taxon>Eubrachyura</taxon>
        <taxon>Portunoidea</taxon>
        <taxon>Portunidae</taxon>
        <taxon>Portuninae</taxon>
        <taxon>Portunus</taxon>
    </lineage>
</organism>
<proteinExistence type="predicted"/>
<evidence type="ECO:0000313" key="1">
    <source>
        <dbReference type="EMBL" id="MPC79610.1"/>
    </source>
</evidence>
<name>A0A5B7I4Y4_PORTR</name>
<reference evidence="1 2" key="1">
    <citation type="submission" date="2019-05" db="EMBL/GenBank/DDBJ databases">
        <title>Another draft genome of Portunus trituberculatus and its Hox gene families provides insights of decapod evolution.</title>
        <authorList>
            <person name="Jeong J.-H."/>
            <person name="Song I."/>
            <person name="Kim S."/>
            <person name="Choi T."/>
            <person name="Kim D."/>
            <person name="Ryu S."/>
            <person name="Kim W."/>
        </authorList>
    </citation>
    <scope>NUCLEOTIDE SEQUENCE [LARGE SCALE GENOMIC DNA]</scope>
    <source>
        <tissue evidence="1">Muscle</tissue>
    </source>
</reference>
<keyword evidence="2" id="KW-1185">Reference proteome</keyword>
<evidence type="ECO:0000313" key="2">
    <source>
        <dbReference type="Proteomes" id="UP000324222"/>
    </source>
</evidence>
<sequence>MSHDGWSDRFLQKYIAAVKRERLDPSKVSRQLPSGEQSERRELWWSLQEGYWWECFCTSLLEIQTNRTYFEYSKMLSHTTTTTTSTTTTIDPSPRL</sequence>
<dbReference type="Proteomes" id="UP000324222">
    <property type="component" value="Unassembled WGS sequence"/>
</dbReference>